<evidence type="ECO:0000313" key="4">
    <source>
        <dbReference type="Proteomes" id="UP000198324"/>
    </source>
</evidence>
<dbReference type="InterPro" id="IPR028348">
    <property type="entry name" value="FAD-binding_protein"/>
</dbReference>
<dbReference type="Gene3D" id="3.50.50.60">
    <property type="entry name" value="FAD/NAD(P)-binding domain"/>
    <property type="match status" value="2"/>
</dbReference>
<dbReference type="SUPFAM" id="SSF51905">
    <property type="entry name" value="FAD/NAD(P)-binding domain"/>
    <property type="match status" value="1"/>
</dbReference>
<dbReference type="PANTHER" id="PTHR42842">
    <property type="entry name" value="FAD/NAD(P)-BINDING OXIDOREDUCTASE"/>
    <property type="match status" value="1"/>
</dbReference>
<keyword evidence="4" id="KW-1185">Reference proteome</keyword>
<organism evidence="3 4">
    <name type="scientific">Humidesulfovibrio mexicanus</name>
    <dbReference type="NCBI Taxonomy" id="147047"/>
    <lineage>
        <taxon>Bacteria</taxon>
        <taxon>Pseudomonadati</taxon>
        <taxon>Thermodesulfobacteriota</taxon>
        <taxon>Desulfovibrionia</taxon>
        <taxon>Desulfovibrionales</taxon>
        <taxon>Desulfovibrionaceae</taxon>
        <taxon>Humidesulfovibrio</taxon>
    </lineage>
</organism>
<accession>A0A238ZG05</accession>
<dbReference type="Proteomes" id="UP000198324">
    <property type="component" value="Unassembled WGS sequence"/>
</dbReference>
<dbReference type="Pfam" id="PF21688">
    <property type="entry name" value="FAD-depend_C"/>
    <property type="match status" value="1"/>
</dbReference>
<dbReference type="EMBL" id="FZOC01000002">
    <property type="protein sequence ID" value="SNR81938.1"/>
    <property type="molecule type" value="Genomic_DNA"/>
</dbReference>
<reference evidence="3 4" key="1">
    <citation type="submission" date="2017-06" db="EMBL/GenBank/DDBJ databases">
        <authorList>
            <person name="Kim H.J."/>
            <person name="Triplett B.A."/>
        </authorList>
    </citation>
    <scope>NUCLEOTIDE SEQUENCE [LARGE SCALE GENOMIC DNA]</scope>
    <source>
        <strain evidence="3 4">DSM 13116</strain>
    </source>
</reference>
<evidence type="ECO:0008006" key="5">
    <source>
        <dbReference type="Google" id="ProtNLM"/>
    </source>
</evidence>
<dbReference type="Pfam" id="PF01593">
    <property type="entry name" value="Amino_oxidase"/>
    <property type="match status" value="1"/>
</dbReference>
<feature type="domain" description="Amine oxidase" evidence="1">
    <location>
        <begin position="210"/>
        <end position="268"/>
    </location>
</feature>
<dbReference type="GO" id="GO:0016491">
    <property type="term" value="F:oxidoreductase activity"/>
    <property type="evidence" value="ECO:0007669"/>
    <property type="project" value="InterPro"/>
</dbReference>
<name>A0A238ZG05_9BACT</name>
<dbReference type="InterPro" id="IPR002937">
    <property type="entry name" value="Amino_oxidase"/>
</dbReference>
<dbReference type="RefSeq" id="WP_089273258.1">
    <property type="nucleotide sequence ID" value="NZ_FZOC01000002.1"/>
</dbReference>
<dbReference type="InterPro" id="IPR049516">
    <property type="entry name" value="FAD-depend_C"/>
</dbReference>
<dbReference type="Gene3D" id="3.30.70.2700">
    <property type="match status" value="1"/>
</dbReference>
<feature type="domain" description="FAD-dependent protein C-terminal" evidence="2">
    <location>
        <begin position="286"/>
        <end position="483"/>
    </location>
</feature>
<dbReference type="OrthoDB" id="9772594at2"/>
<dbReference type="InterPro" id="IPR036188">
    <property type="entry name" value="FAD/NAD-bd_sf"/>
</dbReference>
<sequence length="554" mass="57778">MLRLTDLRLPLPDGPAHDFEELRSCAASRLGVPPDEIVRLRIVRRSLDARKKHGAVFLYSLDIACADEQRVLAHAAPGVALAEDRPYRFPVSAPDDLAQPPVVVGAGPCGLFAALALAQAGFAPLLLERGRSIQERAGQVDAFWRGEALDPESNVQFGEGGAGAFSDGKLTTQIKERRGRCGKVLAELVAHGAPEDILWRNKPHVGTDRLRCVVAALREEIVRLGGRVRFGARVDAVTVRQGRCCGVRLGNGETIAASCVIMAVGHSARDTFAMLHSLGLPLERKPFAIGCRVEHPQRFVDQAQLGRLAGHPAIGAADYKLAHQAANGRGVYTFCMCPGGQVIAAASELGGVVTNGMSLHARDGANANSAILVGVAPGDMGGGDAPLAGVEFQRHWEQLAFKLGGGDYRAPAQTVGDFLSGTASRRFGAVSPSYAPGVVPAQLRGCLPDHVCSAMAEGLVAFDRKLRGFSDPGALLTGVETRSSSPVRILRGSGMQSLGLPGLYPAGEGAGYAGGIVSSAVDGLRVAEAAALALCGVPVGDLDSCEHTADGEGA</sequence>
<dbReference type="AlphaFoldDB" id="A0A238ZG05"/>
<protein>
    <recommendedName>
        <fullName evidence="5">FAD-binding domain-containing protein</fullName>
    </recommendedName>
</protein>
<evidence type="ECO:0000259" key="1">
    <source>
        <dbReference type="Pfam" id="PF01593"/>
    </source>
</evidence>
<gene>
    <name evidence="3" type="ORF">SAMN04488503_1489</name>
</gene>
<evidence type="ECO:0000313" key="3">
    <source>
        <dbReference type="EMBL" id="SNR81938.1"/>
    </source>
</evidence>
<dbReference type="PIRSF" id="PIRSF038984">
    <property type="entry name" value="FAD_binding_protein"/>
    <property type="match status" value="1"/>
</dbReference>
<evidence type="ECO:0000259" key="2">
    <source>
        <dbReference type="Pfam" id="PF21688"/>
    </source>
</evidence>
<dbReference type="PANTHER" id="PTHR42842:SF3">
    <property type="entry name" value="FAD_NAD(P)-BINDING OXIDOREDUCTASE FAMILY PROTEIN"/>
    <property type="match status" value="1"/>
</dbReference>
<proteinExistence type="predicted"/>